<feature type="transmembrane region" description="Helical" evidence="1">
    <location>
        <begin position="105"/>
        <end position="123"/>
    </location>
</feature>
<dbReference type="AlphaFoldDB" id="A0A0P6VTF3"/>
<keyword evidence="1" id="KW-0812">Transmembrane</keyword>
<dbReference type="RefSeq" id="WP_054360291.1">
    <property type="nucleotide sequence ID" value="NZ_JAPCYQ010000001.1"/>
</dbReference>
<accession>A0A0P6VTF3</accession>
<evidence type="ECO:0000313" key="2">
    <source>
        <dbReference type="EMBL" id="KPL54125.1"/>
    </source>
</evidence>
<comment type="caution">
    <text evidence="2">The sequence shown here is derived from an EMBL/GenBank/DDBJ whole genome shotgun (WGS) entry which is preliminary data.</text>
</comment>
<protein>
    <submittedName>
        <fullName evidence="2">Uncharacterized protein</fullName>
    </submittedName>
</protein>
<dbReference type="OrthoDB" id="250722at2"/>
<keyword evidence="1" id="KW-0472">Membrane</keyword>
<organism evidence="2 3">
    <name type="scientific">Prosthecodimorpha hirschii</name>
    <dbReference type="NCBI Taxonomy" id="665126"/>
    <lineage>
        <taxon>Bacteria</taxon>
        <taxon>Pseudomonadati</taxon>
        <taxon>Pseudomonadota</taxon>
        <taxon>Alphaproteobacteria</taxon>
        <taxon>Hyphomicrobiales</taxon>
        <taxon>Ancalomicrobiaceae</taxon>
        <taxon>Prosthecodimorpha</taxon>
    </lineage>
</organism>
<name>A0A0P6VTF3_9HYPH</name>
<evidence type="ECO:0000256" key="1">
    <source>
        <dbReference type="SAM" id="Phobius"/>
    </source>
</evidence>
<reference evidence="2 3" key="1">
    <citation type="submission" date="2015-09" db="EMBL/GenBank/DDBJ databases">
        <authorList>
            <person name="Jackson K.R."/>
            <person name="Lunt B.L."/>
            <person name="Fisher J.N.B."/>
            <person name="Gardner A.V."/>
            <person name="Bailey M.E."/>
            <person name="Deus L.M."/>
            <person name="Earl A.S."/>
            <person name="Gibby P.D."/>
            <person name="Hartmann K.A."/>
            <person name="Liu J.E."/>
            <person name="Manci A.M."/>
            <person name="Nielsen D.A."/>
            <person name="Solomon M.B."/>
            <person name="Breakwell D.P."/>
            <person name="Burnett S.H."/>
            <person name="Grose J.H."/>
        </authorList>
    </citation>
    <scope>NUCLEOTIDE SEQUENCE [LARGE SCALE GENOMIC DNA]</scope>
    <source>
        <strain evidence="2 3">16</strain>
    </source>
</reference>
<keyword evidence="3" id="KW-1185">Reference proteome</keyword>
<reference evidence="2 3" key="2">
    <citation type="submission" date="2015-10" db="EMBL/GenBank/DDBJ databases">
        <title>Draft Genome Sequence of Prosthecomicrobium hirschii ATCC 27832.</title>
        <authorList>
            <person name="Daniel J."/>
            <person name="Givan S.A."/>
            <person name="Brun Y.V."/>
            <person name="Brown P.J."/>
        </authorList>
    </citation>
    <scope>NUCLEOTIDE SEQUENCE [LARGE SCALE GENOMIC DNA]</scope>
    <source>
        <strain evidence="2 3">16</strain>
    </source>
</reference>
<dbReference type="EMBL" id="LJYW01000001">
    <property type="protein sequence ID" value="KPL54125.1"/>
    <property type="molecule type" value="Genomic_DNA"/>
</dbReference>
<dbReference type="Proteomes" id="UP000048984">
    <property type="component" value="Unassembled WGS sequence"/>
</dbReference>
<proteinExistence type="predicted"/>
<keyword evidence="1" id="KW-1133">Transmembrane helix</keyword>
<sequence>MAKASKPRYRLLAADEIVETLDALKARIEARFPGAGLAGVAGEVRDLIAETAATTRAIMRPRWLLRLVVAGVLAGAAALLAALVLRLDFDAGTNNIFNLVQSIDALVNLTILSAVAVVSLVTAERRLRRSRALQALNPFRAVVHVIDMHQLTKDPGMVGPGAVRTAVSPERSMTPFELSRYLDYCSELLSLTAKGAALYAIATEDGEIATAVNEIEQLTTNLSQKIWQKIMIVNATGR</sequence>
<feature type="transmembrane region" description="Helical" evidence="1">
    <location>
        <begin position="63"/>
        <end position="85"/>
    </location>
</feature>
<gene>
    <name evidence="2" type="ORF">ABB55_19475</name>
</gene>
<evidence type="ECO:0000313" key="3">
    <source>
        <dbReference type="Proteomes" id="UP000048984"/>
    </source>
</evidence>
<dbReference type="STRING" id="665126.ABB55_19475"/>